<proteinExistence type="predicted"/>
<dbReference type="InterPro" id="IPR013424">
    <property type="entry name" value="Ice-binding_C"/>
</dbReference>
<evidence type="ECO:0000256" key="1">
    <source>
        <dbReference type="SAM" id="SignalP"/>
    </source>
</evidence>
<dbReference type="Proteomes" id="UP000014909">
    <property type="component" value="Chromosome"/>
</dbReference>
<dbReference type="NCBIfam" id="TIGR02595">
    <property type="entry name" value="PEP_CTERM"/>
    <property type="match status" value="1"/>
</dbReference>
<evidence type="ECO:0000313" key="3">
    <source>
        <dbReference type="Proteomes" id="UP000014909"/>
    </source>
</evidence>
<keyword evidence="1" id="KW-0732">Signal</keyword>
<dbReference type="AlphaFoldDB" id="S5AGU9"/>
<evidence type="ECO:0000313" key="2">
    <source>
        <dbReference type="EMBL" id="AGP78559.1"/>
    </source>
</evidence>
<dbReference type="BioCyc" id="AMAC1300253:G12YX-2183-MONOMER"/>
<reference evidence="2 3" key="1">
    <citation type="journal article" date="2013" name="Genome Biol. Evol.">
        <title>Genomic Diversity of "Deep Ecotype" Alteromonas macleodii Isolates: Evidence for Pan-Mediterranean Clonal Frames.</title>
        <authorList>
            <person name="Lopez-Perez M."/>
            <person name="Gonzaga A."/>
            <person name="Rodriguez-Valera F."/>
        </authorList>
    </citation>
    <scope>NUCLEOTIDE SEQUENCE [LARGE SCALE GENOMIC DNA]</scope>
    <source>
        <strain evidence="3">'English Channel 615'</strain>
    </source>
</reference>
<dbReference type="NCBIfam" id="NF041927">
    <property type="entry name" value="Xrt_dep_XDP1"/>
    <property type="match status" value="1"/>
</dbReference>
<accession>S5AGU9</accession>
<dbReference type="InterPro" id="IPR049672">
    <property type="entry name" value="Xrt_dep_XDP1"/>
</dbReference>
<feature type="chain" id="PRO_5004527241" description="PEP-CTERM protein-sorting domain-containing protein" evidence="1">
    <location>
        <begin position="21"/>
        <end position="261"/>
    </location>
</feature>
<dbReference type="EMBL" id="CP004846">
    <property type="protein sequence ID" value="AGP78559.1"/>
    <property type="molecule type" value="Genomic_DNA"/>
</dbReference>
<name>S5AGU9_9ALTE</name>
<dbReference type="PATRIC" id="fig|1300253.3.peg.2847"/>
<dbReference type="HOGENOM" id="CLU_989166_0_0_6"/>
<feature type="signal peptide" evidence="1">
    <location>
        <begin position="1"/>
        <end position="20"/>
    </location>
</feature>
<sequence length="261" mass="28274">MKLSKILFVLTAVYSFSVQATDSHKDEYNYDLVDKYGNYNFSQTTDATQSSTTITIDGVEIKVGLTAWSDTGGHQDNYIRNAPITDWQGGLTVTNNDGGDSHYIDNFYGGGDFDMILLSFDTEVILDAASFKSVTGSNGSNEVTIAGLEDNTLSKLGYNSTWADVAAFSISGTVGHYGISSSYESNFSALSAAKYWLIGAYNTFFDDSTNKYNGTGFKLQALNLELGTSTTTPPTQVSEPGALALMSLGLGLVLYRRKRRV</sequence>
<protein>
    <recommendedName>
        <fullName evidence="4">PEP-CTERM protein-sorting domain-containing protein</fullName>
    </recommendedName>
</protein>
<gene>
    <name evidence="2" type="ORF">I633_13625</name>
</gene>
<dbReference type="KEGG" id="amh:I633_13625"/>
<organism evidence="2 3">
    <name type="scientific">Alteromonas mediterranea 615</name>
    <dbReference type="NCBI Taxonomy" id="1300253"/>
    <lineage>
        <taxon>Bacteria</taxon>
        <taxon>Pseudomonadati</taxon>
        <taxon>Pseudomonadota</taxon>
        <taxon>Gammaproteobacteria</taxon>
        <taxon>Alteromonadales</taxon>
        <taxon>Alteromonadaceae</taxon>
        <taxon>Alteromonas/Salinimonas group</taxon>
        <taxon>Alteromonas</taxon>
    </lineage>
</organism>
<evidence type="ECO:0008006" key="4">
    <source>
        <dbReference type="Google" id="ProtNLM"/>
    </source>
</evidence>